<sequence>MARRLLNLLLCLPPASGRDISRHFFPFTDLDEI</sequence>
<accession>A0A5K3G2K8</accession>
<name>A0A5K3G2K8_MESCO</name>
<evidence type="ECO:0000313" key="1">
    <source>
        <dbReference type="WBParaSite" id="MCU_013263-RA"/>
    </source>
</evidence>
<dbReference type="AlphaFoldDB" id="A0A5K3G2K8"/>
<organism evidence="1">
    <name type="scientific">Mesocestoides corti</name>
    <name type="common">Flatworm</name>
    <dbReference type="NCBI Taxonomy" id="53468"/>
    <lineage>
        <taxon>Eukaryota</taxon>
        <taxon>Metazoa</taxon>
        <taxon>Spiralia</taxon>
        <taxon>Lophotrochozoa</taxon>
        <taxon>Platyhelminthes</taxon>
        <taxon>Cestoda</taxon>
        <taxon>Eucestoda</taxon>
        <taxon>Cyclophyllidea</taxon>
        <taxon>Mesocestoididae</taxon>
        <taxon>Mesocestoides</taxon>
    </lineage>
</organism>
<protein>
    <submittedName>
        <fullName evidence="1">Uncharacterized protein</fullName>
    </submittedName>
</protein>
<proteinExistence type="predicted"/>
<dbReference type="WBParaSite" id="MCU_013263-RA">
    <property type="protein sequence ID" value="MCU_013263-RA"/>
    <property type="gene ID" value="MCU_013263"/>
</dbReference>
<reference evidence="1" key="1">
    <citation type="submission" date="2019-11" db="UniProtKB">
        <authorList>
            <consortium name="WormBaseParasite"/>
        </authorList>
    </citation>
    <scope>IDENTIFICATION</scope>
</reference>